<evidence type="ECO:0000256" key="2">
    <source>
        <dbReference type="ARBA" id="ARBA00022487"/>
    </source>
</evidence>
<proteinExistence type="inferred from homology"/>
<gene>
    <name evidence="7" type="ORF">CRE_16735</name>
</gene>
<comment type="similarity">
    <text evidence="1 4">Belongs to the type-B carboxylesterase/lipase family.</text>
</comment>
<dbReference type="InParanoid" id="E3MAQ5"/>
<keyword evidence="2" id="KW-0719">Serine esterase</keyword>
<keyword evidence="3 4" id="KW-0378">Hydrolase</keyword>
<keyword evidence="5" id="KW-0812">Transmembrane</keyword>
<accession>E3MAQ5</accession>
<keyword evidence="5" id="KW-0472">Membrane</keyword>
<evidence type="ECO:0000313" key="7">
    <source>
        <dbReference type="EMBL" id="EFO97412.1"/>
    </source>
</evidence>
<dbReference type="STRING" id="31234.E3MAQ5"/>
<dbReference type="Proteomes" id="UP000008281">
    <property type="component" value="Unassembled WGS sequence"/>
</dbReference>
<dbReference type="OrthoDB" id="19653at2759"/>
<dbReference type="Gene3D" id="3.40.50.1820">
    <property type="entry name" value="alpha/beta hydrolase"/>
    <property type="match status" value="1"/>
</dbReference>
<evidence type="ECO:0000256" key="4">
    <source>
        <dbReference type="RuleBase" id="RU361235"/>
    </source>
</evidence>
<dbReference type="SUPFAM" id="SSF53474">
    <property type="entry name" value="alpha/beta-Hydrolases"/>
    <property type="match status" value="1"/>
</dbReference>
<keyword evidence="5" id="KW-1133">Transmembrane helix</keyword>
<dbReference type="Pfam" id="PF00135">
    <property type="entry name" value="COesterase"/>
    <property type="match status" value="1"/>
</dbReference>
<dbReference type="PROSITE" id="PS00122">
    <property type="entry name" value="CARBOXYLESTERASE_B_1"/>
    <property type="match status" value="1"/>
</dbReference>
<sequence>MIPRTQFVCLLLSLIELSDSKLVKTSYGTLEGSTVWSEDKNHKYTFKSVPFAKPPLGKLRFALPEVPDTWHGIRDASNYSAACMSKQSKRRPNEVASEDCLYINIFSSERCLVKKCPVIVYYHGGAFHSNSAVMFPDDFILERYVSEDIVFTIPAFRLGVFGQLYFGRNNQLKENLLHSTYSHSIFDAVRALEYVNTEIANFGGDPNRVTIMGHSTGGTMIDALGFSQLIDPEIKLFQQIIGLSAPGDFGYEELAVESSLFISKKLGCFSGNLMDFDLAPVLNCMRNMNAIDILKMQIQMTEEDGMNFTRIIKGAPFMELGGKLSEFKKTTPSRSLLFGTTEHEFVFADPYIAGHFLDLENPTAVYKYFDNIVMNQSWSCIVFTFKNTFSAGIFMKHDSAAVFVSTATYSEAMVNTGADVFVFETTQKPFSAHVTDMQYFIGLHREVVHYPDMDLLDYFYSKFLANFTKYGCPSPLWPKYDPVRMNYLKLEIDTELGITPKMEDNFNRKIVEFWLNDMVQLDRNISEQKTKTIGSERSKELQLSNENFRLYKQRWFYAATIIFCVMFFMLFKLLKKPKSDECKPLISH</sequence>
<dbReference type="eggNOG" id="KOG1516">
    <property type="taxonomic scope" value="Eukaryota"/>
</dbReference>
<keyword evidence="8" id="KW-1185">Reference proteome</keyword>
<dbReference type="GO" id="GO:0052689">
    <property type="term" value="F:carboxylic ester hydrolase activity"/>
    <property type="evidence" value="ECO:0007669"/>
    <property type="project" value="UniProtKB-KW"/>
</dbReference>
<organism evidence="8">
    <name type="scientific">Caenorhabditis remanei</name>
    <name type="common">Caenorhabditis vulgaris</name>
    <dbReference type="NCBI Taxonomy" id="31234"/>
    <lineage>
        <taxon>Eukaryota</taxon>
        <taxon>Metazoa</taxon>
        <taxon>Ecdysozoa</taxon>
        <taxon>Nematoda</taxon>
        <taxon>Chromadorea</taxon>
        <taxon>Rhabditida</taxon>
        <taxon>Rhabditina</taxon>
        <taxon>Rhabditomorpha</taxon>
        <taxon>Rhabditoidea</taxon>
        <taxon>Rhabditidae</taxon>
        <taxon>Peloderinae</taxon>
        <taxon>Caenorhabditis</taxon>
    </lineage>
</organism>
<feature type="domain" description="Carboxylesterase type B" evidence="6">
    <location>
        <begin position="20"/>
        <end position="514"/>
    </location>
</feature>
<reference evidence="7" key="1">
    <citation type="submission" date="2007-07" db="EMBL/GenBank/DDBJ databases">
        <title>PCAP assembly of the Caenorhabditis remanei genome.</title>
        <authorList>
            <consortium name="The Caenorhabditis remanei Sequencing Consortium"/>
            <person name="Wilson R.K."/>
        </authorList>
    </citation>
    <scope>NUCLEOTIDE SEQUENCE [LARGE SCALE GENOMIC DNA]</scope>
    <source>
        <strain evidence="7">PB4641</strain>
    </source>
</reference>
<feature type="chain" id="PRO_5005127859" description="Carboxylic ester hydrolase" evidence="4">
    <location>
        <begin position="21"/>
        <end position="588"/>
    </location>
</feature>
<dbReference type="InterPro" id="IPR029058">
    <property type="entry name" value="AB_hydrolase_fold"/>
</dbReference>
<dbReference type="PANTHER" id="PTHR45580">
    <property type="entry name" value="PROTEIN CBG05369"/>
    <property type="match status" value="1"/>
</dbReference>
<dbReference type="HOGENOM" id="CLU_458737_0_0_1"/>
<evidence type="ECO:0000256" key="1">
    <source>
        <dbReference type="ARBA" id="ARBA00005964"/>
    </source>
</evidence>
<evidence type="ECO:0000256" key="5">
    <source>
        <dbReference type="SAM" id="Phobius"/>
    </source>
</evidence>
<dbReference type="EMBL" id="DS268432">
    <property type="protein sequence ID" value="EFO97412.1"/>
    <property type="molecule type" value="Genomic_DNA"/>
</dbReference>
<dbReference type="ESTHER" id="caere-e3maq5">
    <property type="family name" value="Carb_B_Nematoda"/>
</dbReference>
<evidence type="ECO:0000313" key="8">
    <source>
        <dbReference type="Proteomes" id="UP000008281"/>
    </source>
</evidence>
<feature type="signal peptide" evidence="4">
    <location>
        <begin position="1"/>
        <end position="20"/>
    </location>
</feature>
<protein>
    <recommendedName>
        <fullName evidence="4">Carboxylic ester hydrolase</fullName>
        <ecNumber evidence="4">3.1.1.-</ecNumber>
    </recommendedName>
</protein>
<keyword evidence="4" id="KW-0732">Signal</keyword>
<dbReference type="InterPro" id="IPR002018">
    <property type="entry name" value="CarbesteraseB"/>
</dbReference>
<dbReference type="InterPro" id="IPR019826">
    <property type="entry name" value="Carboxylesterase_B_AS"/>
</dbReference>
<dbReference type="PANTHER" id="PTHR45580:SF7">
    <property type="entry name" value="CARBOXYLESTERASE TYPE B DOMAIN-CONTAINING PROTEIN-RELATED"/>
    <property type="match status" value="1"/>
</dbReference>
<feature type="transmembrane region" description="Helical" evidence="5">
    <location>
        <begin position="555"/>
        <end position="574"/>
    </location>
</feature>
<dbReference type="EC" id="3.1.1.-" evidence="4"/>
<name>E3MAQ5_CAERE</name>
<dbReference type="OMA" id="NEMEIWF"/>
<evidence type="ECO:0000256" key="3">
    <source>
        <dbReference type="ARBA" id="ARBA00022801"/>
    </source>
</evidence>
<evidence type="ECO:0000259" key="6">
    <source>
        <dbReference type="Pfam" id="PF00135"/>
    </source>
</evidence>
<dbReference type="AlphaFoldDB" id="E3MAQ5"/>